<gene>
    <name evidence="1" type="ORF">HNP84_000231</name>
</gene>
<accession>A0A840NXX2</accession>
<comment type="caution">
    <text evidence="1">The sequence shown here is derived from an EMBL/GenBank/DDBJ whole genome shotgun (WGS) entry which is preliminary data.</text>
</comment>
<sequence length="98" mass="10857">MAARYRIPHSVFLSWDADDRDKAIWQHVRERQTCGGCGTRRAEWDPAQGGRADAYTPKAEQCPGCARIEVLSKGLPEGAGHRIVLVPNVEEEVSRAQA</sequence>
<name>A0A840NXX2_9ACTN</name>
<dbReference type="EMBL" id="JACHGN010000001">
    <property type="protein sequence ID" value="MBB5130543.1"/>
    <property type="molecule type" value="Genomic_DNA"/>
</dbReference>
<evidence type="ECO:0000313" key="1">
    <source>
        <dbReference type="EMBL" id="MBB5130543.1"/>
    </source>
</evidence>
<dbReference type="AlphaFoldDB" id="A0A840NXX2"/>
<reference evidence="1 2" key="1">
    <citation type="submission" date="2020-08" db="EMBL/GenBank/DDBJ databases">
        <title>Genomic Encyclopedia of Type Strains, Phase IV (KMG-IV): sequencing the most valuable type-strain genomes for metagenomic binning, comparative biology and taxonomic classification.</title>
        <authorList>
            <person name="Goeker M."/>
        </authorList>
    </citation>
    <scope>NUCLEOTIDE SEQUENCE [LARGE SCALE GENOMIC DNA]</scope>
    <source>
        <strain evidence="1 2">DSM 45615</strain>
    </source>
</reference>
<dbReference type="Proteomes" id="UP000578449">
    <property type="component" value="Unassembled WGS sequence"/>
</dbReference>
<evidence type="ECO:0000313" key="2">
    <source>
        <dbReference type="Proteomes" id="UP000578449"/>
    </source>
</evidence>
<dbReference type="RefSeq" id="WP_185047418.1">
    <property type="nucleotide sequence ID" value="NZ_BAABIX010000006.1"/>
</dbReference>
<proteinExistence type="predicted"/>
<protein>
    <submittedName>
        <fullName evidence="1">Uncharacterized protein</fullName>
    </submittedName>
</protein>
<organism evidence="1 2">
    <name type="scientific">Thermocatellispora tengchongensis</name>
    <dbReference type="NCBI Taxonomy" id="1073253"/>
    <lineage>
        <taxon>Bacteria</taxon>
        <taxon>Bacillati</taxon>
        <taxon>Actinomycetota</taxon>
        <taxon>Actinomycetes</taxon>
        <taxon>Streptosporangiales</taxon>
        <taxon>Streptosporangiaceae</taxon>
        <taxon>Thermocatellispora</taxon>
    </lineage>
</organism>
<keyword evidence="2" id="KW-1185">Reference proteome</keyword>